<dbReference type="Proteomes" id="UP000030649">
    <property type="component" value="Unassembled WGS sequence"/>
</dbReference>
<name>U1PHU3_9EURY</name>
<gene>
    <name evidence="1" type="ORF">J07HQW1_01770</name>
</gene>
<dbReference type="HOGENOM" id="CLU_1340717_0_0_2"/>
<proteinExistence type="predicted"/>
<reference evidence="1 2" key="1">
    <citation type="journal article" date="2013" name="PLoS ONE">
        <title>Assembly-driven community genomics of a hypersaline microbial ecosystem.</title>
        <authorList>
            <person name="Podell S."/>
            <person name="Ugalde J.A."/>
            <person name="Narasingarao P."/>
            <person name="Banfield J.F."/>
            <person name="Heidelberg K.B."/>
            <person name="Allen E.E."/>
        </authorList>
    </citation>
    <scope>NUCLEOTIDE SEQUENCE [LARGE SCALE GENOMIC DNA]</scope>
    <source>
        <strain evidence="2">J07HQW1</strain>
    </source>
</reference>
<dbReference type="EMBL" id="KE356560">
    <property type="protein sequence ID" value="ERG91736.1"/>
    <property type="molecule type" value="Genomic_DNA"/>
</dbReference>
<organism evidence="1 2">
    <name type="scientific">Haloquadratum walsbyi J07HQW1</name>
    <dbReference type="NCBI Taxonomy" id="1238424"/>
    <lineage>
        <taxon>Archaea</taxon>
        <taxon>Methanobacteriati</taxon>
        <taxon>Methanobacteriota</taxon>
        <taxon>Stenosarchaea group</taxon>
        <taxon>Halobacteria</taxon>
        <taxon>Halobacteriales</taxon>
        <taxon>Haloferacaceae</taxon>
        <taxon>Haloquadratum</taxon>
    </lineage>
</organism>
<evidence type="ECO:0000313" key="2">
    <source>
        <dbReference type="Proteomes" id="UP000030649"/>
    </source>
</evidence>
<accession>U1PHU3</accession>
<sequence length="204" mass="22181">MSLTGQKRICTGTALASVRGERADGYPLRTHIDGENIVEFVCDDRRSPADEVNVPLAFPVDEFRVTDVLVGEQVCVLLGDVDGNPDTMPTFLLGVGDGECEPSRENCLLVVFDGDAVVAEDDRLCGVLSWVLVRPDFAQLLFGGGVEVRVVIVNGILERAVLMFDELGFPLGERVECDPNPDRGGDFSTHHYRPVCAPIYSSIV</sequence>
<dbReference type="AlphaFoldDB" id="U1PHU3"/>
<protein>
    <submittedName>
        <fullName evidence="1">Uncharacterized protein</fullName>
    </submittedName>
</protein>
<evidence type="ECO:0000313" key="1">
    <source>
        <dbReference type="EMBL" id="ERG91736.1"/>
    </source>
</evidence>